<comment type="caution">
    <text evidence="3">The sequence shown here is derived from an EMBL/GenBank/DDBJ whole genome shotgun (WGS) entry which is preliminary data.</text>
</comment>
<reference evidence="3 4" key="1">
    <citation type="submission" date="2017-12" db="EMBL/GenBank/DDBJ databases">
        <title>The draft genome sequence of Brumimicrobium saltpan LHR20.</title>
        <authorList>
            <person name="Do Z.-J."/>
            <person name="Luo H.-R."/>
        </authorList>
    </citation>
    <scope>NUCLEOTIDE SEQUENCE [LARGE SCALE GENOMIC DNA]</scope>
    <source>
        <strain evidence="3 4">LHR20</strain>
    </source>
</reference>
<name>A0A2I0R0J6_9FLAO</name>
<dbReference type="SUPFAM" id="SSF53474">
    <property type="entry name" value="alpha/beta-Hydrolases"/>
    <property type="match status" value="1"/>
</dbReference>
<accession>A0A2I0R0J6</accession>
<protein>
    <recommendedName>
        <fullName evidence="2">DUF676 domain-containing protein</fullName>
    </recommendedName>
</protein>
<sequence length="305" mass="34952">MGGYRYGFQGQEMNDEVKGEGNSVNYKYRMHDPRVGRFFNVDPLASKFPHNSPYAFSENRVLDAIELEGLEAFFIHGTKQDGQSWSNNEADRKLMKELLKFTNNQTTNSTFDWSDLAFQTNSKGERREAAGRLVEYIIQFRKENAIIDEEITLIGYSHGGNVAIQTADMIYERFGIKVNLITLNTPVNPSAVDLNPFEYKSWEDPEATTGVNDHIHFWTFEDKVAGGLSGSDYYGQRIFWDDKVKTTNYMLRSKSNVSGLFNSHFLENVGPMNIKLKKDRKLDPLDKPTRIPSIEVGDLEQEQMK</sequence>
<organism evidence="3 4">
    <name type="scientific">Brumimicrobium salinarum</name>
    <dbReference type="NCBI Taxonomy" id="2058658"/>
    <lineage>
        <taxon>Bacteria</taxon>
        <taxon>Pseudomonadati</taxon>
        <taxon>Bacteroidota</taxon>
        <taxon>Flavobacteriia</taxon>
        <taxon>Flavobacteriales</taxon>
        <taxon>Crocinitomicaceae</taxon>
        <taxon>Brumimicrobium</taxon>
    </lineage>
</organism>
<evidence type="ECO:0000259" key="2">
    <source>
        <dbReference type="Pfam" id="PF05057"/>
    </source>
</evidence>
<dbReference type="InterPro" id="IPR007751">
    <property type="entry name" value="DUF676_lipase-like"/>
</dbReference>
<proteinExistence type="predicted"/>
<evidence type="ECO:0000256" key="1">
    <source>
        <dbReference type="SAM" id="MobiDB-lite"/>
    </source>
</evidence>
<dbReference type="EMBL" id="PJNI01000013">
    <property type="protein sequence ID" value="PKR80103.1"/>
    <property type="molecule type" value="Genomic_DNA"/>
</dbReference>
<dbReference type="Proteomes" id="UP000236654">
    <property type="component" value="Unassembled WGS sequence"/>
</dbReference>
<feature type="domain" description="DUF676" evidence="2">
    <location>
        <begin position="86"/>
        <end position="186"/>
    </location>
</feature>
<dbReference type="Pfam" id="PF05057">
    <property type="entry name" value="DUF676"/>
    <property type="match status" value="1"/>
</dbReference>
<keyword evidence="4" id="KW-1185">Reference proteome</keyword>
<gene>
    <name evidence="3" type="ORF">CW751_11400</name>
</gene>
<evidence type="ECO:0000313" key="3">
    <source>
        <dbReference type="EMBL" id="PKR80103.1"/>
    </source>
</evidence>
<evidence type="ECO:0000313" key="4">
    <source>
        <dbReference type="Proteomes" id="UP000236654"/>
    </source>
</evidence>
<dbReference type="InterPro" id="IPR029058">
    <property type="entry name" value="AB_hydrolase_fold"/>
</dbReference>
<dbReference type="Gene3D" id="2.180.10.10">
    <property type="entry name" value="RHS repeat-associated core"/>
    <property type="match status" value="1"/>
</dbReference>
<feature type="region of interest" description="Disordered" evidence="1">
    <location>
        <begin position="284"/>
        <end position="305"/>
    </location>
</feature>
<dbReference type="AlphaFoldDB" id="A0A2I0R0J6"/>
<dbReference type="Gene3D" id="3.40.50.1820">
    <property type="entry name" value="alpha/beta hydrolase"/>
    <property type="match status" value="1"/>
</dbReference>